<keyword evidence="2" id="KW-1133">Transmembrane helix</keyword>
<feature type="compositionally biased region" description="Gly residues" evidence="1">
    <location>
        <begin position="31"/>
        <end position="60"/>
    </location>
</feature>
<protein>
    <submittedName>
        <fullName evidence="3">Uncharacterized protein</fullName>
    </submittedName>
</protein>
<feature type="transmembrane region" description="Helical" evidence="2">
    <location>
        <begin position="322"/>
        <end position="346"/>
    </location>
</feature>
<sequence length="403" mass="42228">MPNIAITTEDTRSSLTKRRRDLSLERRKGGGGHGSGGHGGGSSGGGRGGSSGHGSTGGRSGSSAPAAFKSSPASHPFSFGGGGAIKGSASAYSNGGGARFKLNSKTPFSGRQAGGGTRDDIYGTRIYGSGYPYGGAGNYIGGRPFPYVFYPVVISPYYNYYGANEIYVMNDTQRTGGDLSSVIIQPTNTSISTTANTYRLIGDSSSVNAVYNAILASSPSCGIANSTITPFQPTINTTAPTPEQVVQYYRASSFALSLDTYNNSASSLANMPSNSSNTSTPLPDTPLPTDIDMQFLTCLNSTIGASVPLVNPPHKFNDWEKFGIVVGSIAALITLLLIVMACYDACKERKKKKGMKEMKIVSPKKTKSLLEKNKGFGLLTEGGESERDEPFGFTMTGEPHPLS</sequence>
<dbReference type="EMBL" id="ML170183">
    <property type="protein sequence ID" value="TDL21033.1"/>
    <property type="molecule type" value="Genomic_DNA"/>
</dbReference>
<reference evidence="3 4" key="1">
    <citation type="submission" date="2018-06" db="EMBL/GenBank/DDBJ databases">
        <title>A transcriptomic atlas of mushroom development highlights an independent origin of complex multicellularity.</title>
        <authorList>
            <consortium name="DOE Joint Genome Institute"/>
            <person name="Krizsan K."/>
            <person name="Almasi E."/>
            <person name="Merenyi Z."/>
            <person name="Sahu N."/>
            <person name="Viragh M."/>
            <person name="Koszo T."/>
            <person name="Mondo S."/>
            <person name="Kiss B."/>
            <person name="Balint B."/>
            <person name="Kues U."/>
            <person name="Barry K."/>
            <person name="Hegedus J.C."/>
            <person name="Henrissat B."/>
            <person name="Johnson J."/>
            <person name="Lipzen A."/>
            <person name="Ohm R."/>
            <person name="Nagy I."/>
            <person name="Pangilinan J."/>
            <person name="Yan J."/>
            <person name="Xiong Y."/>
            <person name="Grigoriev I.V."/>
            <person name="Hibbett D.S."/>
            <person name="Nagy L.G."/>
        </authorList>
    </citation>
    <scope>NUCLEOTIDE SEQUENCE [LARGE SCALE GENOMIC DNA]</scope>
    <source>
        <strain evidence="3 4">SZMC22713</strain>
    </source>
</reference>
<keyword evidence="2" id="KW-0472">Membrane</keyword>
<accession>A0A4Y7Q049</accession>
<name>A0A4Y7Q049_9AGAM</name>
<proteinExistence type="predicted"/>
<dbReference type="AlphaFoldDB" id="A0A4Y7Q049"/>
<evidence type="ECO:0000256" key="1">
    <source>
        <dbReference type="SAM" id="MobiDB-lite"/>
    </source>
</evidence>
<feature type="compositionally biased region" description="Low complexity" evidence="1">
    <location>
        <begin position="61"/>
        <end position="72"/>
    </location>
</feature>
<gene>
    <name evidence="3" type="ORF">BD410DRAFT_790108</name>
</gene>
<feature type="region of interest" description="Disordered" evidence="1">
    <location>
        <begin position="378"/>
        <end position="403"/>
    </location>
</feature>
<keyword evidence="4" id="KW-1185">Reference proteome</keyword>
<dbReference type="OrthoDB" id="3365917at2759"/>
<evidence type="ECO:0000256" key="2">
    <source>
        <dbReference type="SAM" id="Phobius"/>
    </source>
</evidence>
<dbReference type="Proteomes" id="UP000294933">
    <property type="component" value="Unassembled WGS sequence"/>
</dbReference>
<evidence type="ECO:0000313" key="4">
    <source>
        <dbReference type="Proteomes" id="UP000294933"/>
    </source>
</evidence>
<keyword evidence="2" id="KW-0812">Transmembrane</keyword>
<dbReference type="VEuPathDB" id="FungiDB:BD410DRAFT_790108"/>
<dbReference type="STRING" id="50990.A0A4Y7Q049"/>
<feature type="region of interest" description="Disordered" evidence="1">
    <location>
        <begin position="1"/>
        <end position="72"/>
    </location>
</feature>
<evidence type="ECO:0000313" key="3">
    <source>
        <dbReference type="EMBL" id="TDL21033.1"/>
    </source>
</evidence>
<organism evidence="3 4">
    <name type="scientific">Rickenella mellea</name>
    <dbReference type="NCBI Taxonomy" id="50990"/>
    <lineage>
        <taxon>Eukaryota</taxon>
        <taxon>Fungi</taxon>
        <taxon>Dikarya</taxon>
        <taxon>Basidiomycota</taxon>
        <taxon>Agaricomycotina</taxon>
        <taxon>Agaricomycetes</taxon>
        <taxon>Hymenochaetales</taxon>
        <taxon>Rickenellaceae</taxon>
        <taxon>Rickenella</taxon>
    </lineage>
</organism>